<organism evidence="3 4">
    <name type="scientific">Candidatus Thiomargarita nelsonii</name>
    <dbReference type="NCBI Taxonomy" id="1003181"/>
    <lineage>
        <taxon>Bacteria</taxon>
        <taxon>Pseudomonadati</taxon>
        <taxon>Pseudomonadota</taxon>
        <taxon>Gammaproteobacteria</taxon>
        <taxon>Thiotrichales</taxon>
        <taxon>Thiotrichaceae</taxon>
        <taxon>Thiomargarita</taxon>
    </lineage>
</organism>
<dbReference type="PANTHER" id="PTHR33877">
    <property type="entry name" value="SLL1193 PROTEIN"/>
    <property type="match status" value="1"/>
</dbReference>
<keyword evidence="3" id="KW-0378">Hydrolase</keyword>
<evidence type="ECO:0000313" key="4">
    <source>
        <dbReference type="Proteomes" id="UP000076962"/>
    </source>
</evidence>
<protein>
    <submittedName>
        <fullName evidence="3">HNH endonuclease</fullName>
    </submittedName>
</protein>
<reference evidence="3 4" key="1">
    <citation type="submission" date="2016-05" db="EMBL/GenBank/DDBJ databases">
        <title>Single-cell genome of chain-forming Candidatus Thiomargarita nelsonii and comparison to other large sulfur-oxidizing bacteria.</title>
        <authorList>
            <person name="Winkel M."/>
            <person name="Salman V."/>
            <person name="Woyke T."/>
            <person name="Schulz-Vogt H."/>
            <person name="Richter M."/>
            <person name="Flood B."/>
            <person name="Bailey J."/>
            <person name="Amann R."/>
            <person name="Mussmann M."/>
        </authorList>
    </citation>
    <scope>NUCLEOTIDE SEQUENCE [LARGE SCALE GENOMIC DNA]</scope>
    <source>
        <strain evidence="3 4">THI036</strain>
    </source>
</reference>
<name>A0A176S3M8_9GAMM</name>
<evidence type="ECO:0000256" key="1">
    <source>
        <dbReference type="SAM" id="Coils"/>
    </source>
</evidence>
<evidence type="ECO:0000313" key="3">
    <source>
        <dbReference type="EMBL" id="OAD22605.1"/>
    </source>
</evidence>
<dbReference type="GO" id="GO:0004519">
    <property type="term" value="F:endonuclease activity"/>
    <property type="evidence" value="ECO:0007669"/>
    <property type="project" value="UniProtKB-KW"/>
</dbReference>
<dbReference type="EMBL" id="LUTY01000839">
    <property type="protein sequence ID" value="OAD22605.1"/>
    <property type="molecule type" value="Genomic_DNA"/>
</dbReference>
<keyword evidence="4" id="KW-1185">Reference proteome</keyword>
<keyword evidence="3" id="KW-0255">Endonuclease</keyword>
<proteinExistence type="predicted"/>
<feature type="coiled-coil region" evidence="1">
    <location>
        <begin position="149"/>
        <end position="176"/>
    </location>
</feature>
<gene>
    <name evidence="3" type="ORF">THIOM_001579</name>
</gene>
<dbReference type="CDD" id="cd00085">
    <property type="entry name" value="HNHc"/>
    <property type="match status" value="1"/>
</dbReference>
<dbReference type="InterPro" id="IPR002711">
    <property type="entry name" value="HNH"/>
</dbReference>
<dbReference type="Pfam" id="PF01844">
    <property type="entry name" value="HNH"/>
    <property type="match status" value="1"/>
</dbReference>
<evidence type="ECO:0000259" key="2">
    <source>
        <dbReference type="SMART" id="SM00507"/>
    </source>
</evidence>
<dbReference type="InterPro" id="IPR052892">
    <property type="entry name" value="NA-targeting_endonuclease"/>
</dbReference>
<sequence length="190" mass="22365">MYTKNFILENTINRTFFDNLMTISDSKRDATRERYNFACGYCGISEIDAGSELEIDHFHPIMHGGNDECDNLVYACSACNRNKASYWPSLDTPPHMHLLHPLTDDLNIHITLLQDSYLAGLTPRGWFHIEWLHLNRPQLVTMRQRRAIYQRTQKMIEKMQQINHQLVERIASQEQELYILRQKVRRLMGG</sequence>
<dbReference type="SMART" id="SM00507">
    <property type="entry name" value="HNHc"/>
    <property type="match status" value="1"/>
</dbReference>
<feature type="domain" description="HNH nuclease" evidence="2">
    <location>
        <begin position="26"/>
        <end position="81"/>
    </location>
</feature>
<accession>A0A176S3M8</accession>
<dbReference type="PANTHER" id="PTHR33877:SF1">
    <property type="entry name" value="TYPE IV METHYL-DIRECTED RESTRICTION ENZYME ECOKMCRA"/>
    <property type="match status" value="1"/>
</dbReference>
<keyword evidence="1" id="KW-0175">Coiled coil</keyword>
<dbReference type="GO" id="GO:0008270">
    <property type="term" value="F:zinc ion binding"/>
    <property type="evidence" value="ECO:0007669"/>
    <property type="project" value="InterPro"/>
</dbReference>
<keyword evidence="3" id="KW-0540">Nuclease</keyword>
<dbReference type="Proteomes" id="UP000076962">
    <property type="component" value="Unassembled WGS sequence"/>
</dbReference>
<dbReference type="InterPro" id="IPR003615">
    <property type="entry name" value="HNH_nuc"/>
</dbReference>
<dbReference type="AlphaFoldDB" id="A0A176S3M8"/>
<comment type="caution">
    <text evidence="3">The sequence shown here is derived from an EMBL/GenBank/DDBJ whole genome shotgun (WGS) entry which is preliminary data.</text>
</comment>
<dbReference type="Gene3D" id="1.10.30.50">
    <property type="match status" value="1"/>
</dbReference>
<dbReference type="GO" id="GO:0003676">
    <property type="term" value="F:nucleic acid binding"/>
    <property type="evidence" value="ECO:0007669"/>
    <property type="project" value="InterPro"/>
</dbReference>